<dbReference type="OrthoDB" id="300709at2759"/>
<name>A0A9X0A6V3_9CNID</name>
<dbReference type="Gene3D" id="3.90.25.10">
    <property type="entry name" value="UDP-galactose 4-epimerase, domain 1"/>
    <property type="match status" value="1"/>
</dbReference>
<evidence type="ECO:0000256" key="1">
    <source>
        <dbReference type="ARBA" id="ARBA00006328"/>
    </source>
</evidence>
<dbReference type="Gene3D" id="3.40.50.720">
    <property type="entry name" value="NAD(P)-binding Rossmann-like Domain"/>
    <property type="match status" value="1"/>
</dbReference>
<evidence type="ECO:0000256" key="2">
    <source>
        <dbReference type="ARBA" id="ARBA00022857"/>
    </source>
</evidence>
<dbReference type="AlphaFoldDB" id="A0A9X0A6V3"/>
<dbReference type="PANTHER" id="PTHR42748:SF7">
    <property type="entry name" value="NMRA LIKE REDOX SENSOR 1-RELATED"/>
    <property type="match status" value="1"/>
</dbReference>
<evidence type="ECO:0000259" key="4">
    <source>
        <dbReference type="Pfam" id="PF05368"/>
    </source>
</evidence>
<gene>
    <name evidence="5" type="primary">NMRAL1</name>
    <name evidence="5" type="ORF">OS493_000301</name>
</gene>
<keyword evidence="6" id="KW-1185">Reference proteome</keyword>
<proteinExistence type="inferred from homology"/>
<comment type="caution">
    <text evidence="5">The sequence shown here is derived from an EMBL/GenBank/DDBJ whole genome shotgun (WGS) entry which is preliminary data.</text>
</comment>
<evidence type="ECO:0000313" key="5">
    <source>
        <dbReference type="EMBL" id="KAJ7394488.1"/>
    </source>
</evidence>
<dbReference type="CDD" id="cd05251">
    <property type="entry name" value="NmrA_like_SDR_a"/>
    <property type="match status" value="1"/>
</dbReference>
<comment type="similarity">
    <text evidence="1">Belongs to the NmrA-type oxidoreductase family.</text>
</comment>
<dbReference type="InterPro" id="IPR036291">
    <property type="entry name" value="NAD(P)-bd_dom_sf"/>
</dbReference>
<reference evidence="5" key="1">
    <citation type="submission" date="2023-01" db="EMBL/GenBank/DDBJ databases">
        <title>Genome assembly of the deep-sea coral Lophelia pertusa.</title>
        <authorList>
            <person name="Herrera S."/>
            <person name="Cordes E."/>
        </authorList>
    </citation>
    <scope>NUCLEOTIDE SEQUENCE</scope>
    <source>
        <strain evidence="5">USNM1676648</strain>
        <tissue evidence="5">Polyp</tissue>
    </source>
</reference>
<dbReference type="Pfam" id="PF05368">
    <property type="entry name" value="NmrA"/>
    <property type="match status" value="1"/>
</dbReference>
<dbReference type="GO" id="GO:0005634">
    <property type="term" value="C:nucleus"/>
    <property type="evidence" value="ECO:0007669"/>
    <property type="project" value="TreeGrafter"/>
</dbReference>
<keyword evidence="2" id="KW-0521">NADP</keyword>
<dbReference type="InterPro" id="IPR051164">
    <property type="entry name" value="NmrA-like_oxidored"/>
</dbReference>
<dbReference type="Proteomes" id="UP001163046">
    <property type="component" value="Unassembled WGS sequence"/>
</dbReference>
<sequence>MPKVITVFGATGGQGGGVVSALLKAIERGEDYAVRAVTRSPDGPKGQDLKSKGCEVVKCDMDDKESVEHAVSGSYGVFLVTNYWEHFSKEKEIDQGKRVVDVCEELGVKHLIYSGLENVKKSIGIDCGHFDSKGIVEEYLHTKKLKERLPFTIIRFSFYFNNLPTMMKPRKTAENTFVYDIPMLDVPMDGIDVKQGGECVYGILENPDAYRYKTIGVSGDKITIQQYCDILSKHLSPKKFEDSKITLDVYRGLGFPGAVEIGNMFEFYVRGKPDRDRTATKKLNPEIQRFDVWVKENKEMLEEAYSKIE</sequence>
<dbReference type="InterPro" id="IPR008030">
    <property type="entry name" value="NmrA-like"/>
</dbReference>
<evidence type="ECO:0000313" key="6">
    <source>
        <dbReference type="Proteomes" id="UP001163046"/>
    </source>
</evidence>
<accession>A0A9X0A6V3</accession>
<dbReference type="SUPFAM" id="SSF51735">
    <property type="entry name" value="NAD(P)-binding Rossmann-fold domains"/>
    <property type="match status" value="1"/>
</dbReference>
<organism evidence="5 6">
    <name type="scientific">Desmophyllum pertusum</name>
    <dbReference type="NCBI Taxonomy" id="174260"/>
    <lineage>
        <taxon>Eukaryota</taxon>
        <taxon>Metazoa</taxon>
        <taxon>Cnidaria</taxon>
        <taxon>Anthozoa</taxon>
        <taxon>Hexacorallia</taxon>
        <taxon>Scleractinia</taxon>
        <taxon>Caryophylliina</taxon>
        <taxon>Caryophylliidae</taxon>
        <taxon>Desmophyllum</taxon>
    </lineage>
</organism>
<dbReference type="PANTHER" id="PTHR42748">
    <property type="entry name" value="NITROGEN METABOLITE REPRESSION PROTEIN NMRA FAMILY MEMBER"/>
    <property type="match status" value="1"/>
</dbReference>
<dbReference type="EMBL" id="MU825396">
    <property type="protein sequence ID" value="KAJ7394488.1"/>
    <property type="molecule type" value="Genomic_DNA"/>
</dbReference>
<protein>
    <recommendedName>
        <fullName evidence="3">NmrA-like family domain-containing protein 1</fullName>
    </recommendedName>
</protein>
<evidence type="ECO:0000256" key="3">
    <source>
        <dbReference type="ARBA" id="ARBA00040296"/>
    </source>
</evidence>
<feature type="domain" description="NmrA-like" evidence="4">
    <location>
        <begin position="3"/>
        <end position="269"/>
    </location>
</feature>